<comment type="caution">
    <text evidence="8">The sequence shown here is derived from an EMBL/GenBank/DDBJ whole genome shotgun (WGS) entry which is preliminary data.</text>
</comment>
<dbReference type="EC" id="5.4.99.25" evidence="5"/>
<dbReference type="HAMAP" id="MF_01080">
    <property type="entry name" value="TruB_bact"/>
    <property type="match status" value="1"/>
</dbReference>
<organism evidence="8">
    <name type="scientific">Aneurinibacillus tyrosinisolvens</name>
    <dbReference type="NCBI Taxonomy" id="1443435"/>
    <lineage>
        <taxon>Bacteria</taxon>
        <taxon>Bacillati</taxon>
        <taxon>Bacillota</taxon>
        <taxon>Bacilli</taxon>
        <taxon>Bacillales</taxon>
        <taxon>Paenibacillaceae</taxon>
        <taxon>Aneurinibacillus group</taxon>
        <taxon>Aneurinibacillus</taxon>
    </lineage>
</organism>
<dbReference type="InterPro" id="IPR032819">
    <property type="entry name" value="TruB_C"/>
</dbReference>
<comment type="similarity">
    <text evidence="2 5">Belongs to the pseudouridine synthase TruB family. Type 1 subfamily.</text>
</comment>
<dbReference type="InterPro" id="IPR002501">
    <property type="entry name" value="PsdUridine_synth_N"/>
</dbReference>
<dbReference type="InterPro" id="IPR014780">
    <property type="entry name" value="tRNA_psdUridine_synth_TruB"/>
</dbReference>
<dbReference type="Gene3D" id="3.30.2350.10">
    <property type="entry name" value="Pseudouridine synthase"/>
    <property type="match status" value="1"/>
</dbReference>
<proteinExistence type="inferred from homology"/>
<evidence type="ECO:0000256" key="3">
    <source>
        <dbReference type="ARBA" id="ARBA00022694"/>
    </source>
</evidence>
<dbReference type="SUPFAM" id="SSF55120">
    <property type="entry name" value="Pseudouridine synthase"/>
    <property type="match status" value="1"/>
</dbReference>
<feature type="domain" description="Pseudouridine synthase II N-terminal" evidence="6">
    <location>
        <begin position="24"/>
        <end position="177"/>
    </location>
</feature>
<dbReference type="GO" id="GO:1990481">
    <property type="term" value="P:mRNA pseudouridine synthesis"/>
    <property type="evidence" value="ECO:0007669"/>
    <property type="project" value="TreeGrafter"/>
</dbReference>
<evidence type="ECO:0000256" key="5">
    <source>
        <dbReference type="HAMAP-Rule" id="MF_01080"/>
    </source>
</evidence>
<evidence type="ECO:0000259" key="6">
    <source>
        <dbReference type="Pfam" id="PF01509"/>
    </source>
</evidence>
<dbReference type="GO" id="GO:0160148">
    <property type="term" value="F:tRNA pseudouridine(55) synthase activity"/>
    <property type="evidence" value="ECO:0007669"/>
    <property type="project" value="UniProtKB-EC"/>
</dbReference>
<protein>
    <recommendedName>
        <fullName evidence="5">tRNA pseudouridine synthase B</fullName>
        <ecNumber evidence="5">5.4.99.25</ecNumber>
    </recommendedName>
    <alternativeName>
        <fullName evidence="5">tRNA pseudouridine(55) synthase</fullName>
        <shortName evidence="5">Psi55 synthase</shortName>
    </alternativeName>
    <alternativeName>
        <fullName evidence="5">tRNA pseudouridylate synthase</fullName>
    </alternativeName>
    <alternativeName>
        <fullName evidence="5">tRNA-uridine isomerase</fullName>
    </alternativeName>
</protein>
<comment type="function">
    <text evidence="5">Responsible for synthesis of pseudouridine from uracil-55 in the psi GC loop of transfer RNAs.</text>
</comment>
<dbReference type="PANTHER" id="PTHR13767">
    <property type="entry name" value="TRNA-PSEUDOURIDINE SYNTHASE"/>
    <property type="match status" value="1"/>
</dbReference>
<reference evidence="8" key="1">
    <citation type="journal article" date="2015" name="Genome Announc.">
        <title>Draft Genome Sequence of Aneurinibacillus tyrosinisolvens LL-002T, Which Possesses Some Pseudouridine Synthases.</title>
        <authorList>
            <person name="Tsubouchi T."/>
            <person name="Nishi S."/>
            <person name="Maruyama T."/>
            <person name="Hatada Y."/>
        </authorList>
    </citation>
    <scope>NUCLEOTIDE SEQUENCE [LARGE SCALE GENOMIC DNA]</scope>
    <source>
        <strain evidence="8">LL-002</strain>
    </source>
</reference>
<dbReference type="FunFam" id="3.30.2350.10:FF:000011">
    <property type="entry name" value="tRNA pseudouridine synthase B"/>
    <property type="match status" value="1"/>
</dbReference>
<dbReference type="AlphaFoldDB" id="A0A0E9NT90"/>
<gene>
    <name evidence="8" type="primary">TruB</name>
    <name evidence="5" type="synonym">truB</name>
    <name evidence="8" type="ORF">MBEAT2_0009</name>
</gene>
<dbReference type="CDD" id="cd02573">
    <property type="entry name" value="PseudoU_synth_EcTruB"/>
    <property type="match status" value="1"/>
</dbReference>
<dbReference type="Pfam" id="PF16198">
    <property type="entry name" value="TruB_C_2"/>
    <property type="match status" value="1"/>
</dbReference>
<feature type="domain" description="tRNA pseudouridylate synthase B C-terminal" evidence="7">
    <location>
        <begin position="178"/>
        <end position="236"/>
    </location>
</feature>
<sequence length="309" mass="34181">MLSGILPLYKPAGFTSHDCVMKIRKLARTKKVGHTGTLDPDVTGVLPICIGQATKVADYLHDAPKQYRATLTIGFSTDTEDASGAVLETKTIDSSLDEEQIRSVINRFIGNIEQIPPMYSAVKIDGKRLHELAREGKTVERKARPVTIYDIVVEEINLHTEYPAVTYTVTCSKGTYVRTLCTDIGRALGYPAHMSYLQRLRSGPFELAQCVTLEEVEAAVSAGGLQKLLYPLDHALFQYPAVHIPAGRVQAIRNGLSQRHLRPDAWQVGDKLRLYAPDGTFLALHEVTEIDREKGVESKPVRVFPEGEA</sequence>
<evidence type="ECO:0000259" key="7">
    <source>
        <dbReference type="Pfam" id="PF16198"/>
    </source>
</evidence>
<feature type="active site" description="Nucleophile" evidence="5">
    <location>
        <position position="39"/>
    </location>
</feature>
<accession>A0A0E9NT90</accession>
<dbReference type="InterPro" id="IPR020103">
    <property type="entry name" value="PsdUridine_synth_cat_dom_sf"/>
</dbReference>
<dbReference type="EMBL" id="BBWZ01000041">
    <property type="protein sequence ID" value="GAO52876.1"/>
    <property type="molecule type" value="Genomic_DNA"/>
</dbReference>
<dbReference type="GO" id="GO:0031119">
    <property type="term" value="P:tRNA pseudouridine synthesis"/>
    <property type="evidence" value="ECO:0007669"/>
    <property type="project" value="UniProtKB-UniRule"/>
</dbReference>
<comment type="catalytic activity">
    <reaction evidence="1 5">
        <text>uridine(55) in tRNA = pseudouridine(55) in tRNA</text>
        <dbReference type="Rhea" id="RHEA:42532"/>
        <dbReference type="Rhea" id="RHEA-COMP:10101"/>
        <dbReference type="Rhea" id="RHEA-COMP:10102"/>
        <dbReference type="ChEBI" id="CHEBI:65314"/>
        <dbReference type="ChEBI" id="CHEBI:65315"/>
        <dbReference type="EC" id="5.4.99.25"/>
    </reaction>
</comment>
<keyword evidence="4 5" id="KW-0413">Isomerase</keyword>
<name>A0A0E9NT90_9BACL</name>
<evidence type="ECO:0000256" key="4">
    <source>
        <dbReference type="ARBA" id="ARBA00023235"/>
    </source>
</evidence>
<evidence type="ECO:0000256" key="2">
    <source>
        <dbReference type="ARBA" id="ARBA00005642"/>
    </source>
</evidence>
<evidence type="ECO:0000313" key="8">
    <source>
        <dbReference type="EMBL" id="GAO52876.1"/>
    </source>
</evidence>
<dbReference type="PANTHER" id="PTHR13767:SF2">
    <property type="entry name" value="PSEUDOURIDYLATE SYNTHASE TRUB1"/>
    <property type="match status" value="1"/>
</dbReference>
<keyword evidence="3 5" id="KW-0819">tRNA processing</keyword>
<evidence type="ECO:0000256" key="1">
    <source>
        <dbReference type="ARBA" id="ARBA00000385"/>
    </source>
</evidence>
<dbReference type="Pfam" id="PF01509">
    <property type="entry name" value="TruB_N"/>
    <property type="match status" value="1"/>
</dbReference>
<dbReference type="NCBIfam" id="TIGR00431">
    <property type="entry name" value="TruB"/>
    <property type="match status" value="1"/>
</dbReference>
<dbReference type="GO" id="GO:0003723">
    <property type="term" value="F:RNA binding"/>
    <property type="evidence" value="ECO:0007669"/>
    <property type="project" value="InterPro"/>
</dbReference>